<evidence type="ECO:0000313" key="2">
    <source>
        <dbReference type="Proteomes" id="UP000694415"/>
    </source>
</evidence>
<name>A0A8C6GYJ7_MUSSI</name>
<keyword evidence="2" id="KW-1185">Reference proteome</keyword>
<organism evidence="1 2">
    <name type="scientific">Mus spicilegus</name>
    <name type="common">Mound-building mouse</name>
    <dbReference type="NCBI Taxonomy" id="10103"/>
    <lineage>
        <taxon>Eukaryota</taxon>
        <taxon>Metazoa</taxon>
        <taxon>Chordata</taxon>
        <taxon>Craniata</taxon>
        <taxon>Vertebrata</taxon>
        <taxon>Euteleostomi</taxon>
        <taxon>Mammalia</taxon>
        <taxon>Eutheria</taxon>
        <taxon>Euarchontoglires</taxon>
        <taxon>Glires</taxon>
        <taxon>Rodentia</taxon>
        <taxon>Myomorpha</taxon>
        <taxon>Muroidea</taxon>
        <taxon>Muridae</taxon>
        <taxon>Murinae</taxon>
        <taxon>Mus</taxon>
        <taxon>Mus</taxon>
    </lineage>
</organism>
<reference evidence="1" key="1">
    <citation type="submission" date="2025-08" db="UniProtKB">
        <authorList>
            <consortium name="Ensembl"/>
        </authorList>
    </citation>
    <scope>IDENTIFICATION</scope>
</reference>
<dbReference type="Proteomes" id="UP000694415">
    <property type="component" value="Unplaced"/>
</dbReference>
<sequence>TYAQLNINVVALCSIDL</sequence>
<dbReference type="AlphaFoldDB" id="A0A8C6GYJ7"/>
<proteinExistence type="predicted"/>
<reference evidence="1" key="2">
    <citation type="submission" date="2025-09" db="UniProtKB">
        <authorList>
            <consortium name="Ensembl"/>
        </authorList>
    </citation>
    <scope>IDENTIFICATION</scope>
</reference>
<evidence type="ECO:0000313" key="1">
    <source>
        <dbReference type="Ensembl" id="ENSMSIP00000013231.1"/>
    </source>
</evidence>
<accession>A0A8C6GYJ7</accession>
<dbReference type="Ensembl" id="ENSMSIT00000016805.1">
    <property type="protein sequence ID" value="ENSMSIP00000013231.1"/>
    <property type="gene ID" value="ENSMSIG00000011475.1"/>
</dbReference>
<protein>
    <submittedName>
        <fullName evidence="1">Predicted gene 10944</fullName>
    </submittedName>
</protein>